<evidence type="ECO:0000259" key="7">
    <source>
        <dbReference type="Pfam" id="PF07810"/>
    </source>
</evidence>
<evidence type="ECO:0000256" key="3">
    <source>
        <dbReference type="ARBA" id="ARBA00022692"/>
    </source>
</evidence>
<reference evidence="8 9" key="1">
    <citation type="submission" date="2019-09" db="EMBL/GenBank/DDBJ databases">
        <title>Bird 10,000 Genomes (B10K) Project - Family phase.</title>
        <authorList>
            <person name="Zhang G."/>
        </authorList>
    </citation>
    <scope>NUCLEOTIDE SEQUENCE [LARGE SCALE GENOMIC DNA]</scope>
    <source>
        <strain evidence="8">B10K-CU-031-03</strain>
        <tissue evidence="8">Muscle</tissue>
    </source>
</reference>
<dbReference type="GO" id="GO:0005886">
    <property type="term" value="C:plasma membrane"/>
    <property type="evidence" value="ECO:0007669"/>
    <property type="project" value="InterPro"/>
</dbReference>
<evidence type="ECO:0000256" key="2">
    <source>
        <dbReference type="ARBA" id="ARBA00006510"/>
    </source>
</evidence>
<gene>
    <name evidence="8" type="primary">Tmc5</name>
    <name evidence="8" type="ORF">COCCOC_R01744</name>
</gene>
<comment type="similarity">
    <text evidence="2 6">Belongs to the TMC family.</text>
</comment>
<comment type="caution">
    <text evidence="8">The sequence shown here is derived from an EMBL/GenBank/DDBJ whole genome shotgun (WGS) entry which is preliminary data.</text>
</comment>
<dbReference type="AlphaFoldDB" id="A0A7K8P1G4"/>
<accession>A0A7K8P1G4</accession>
<dbReference type="InterPro" id="IPR012496">
    <property type="entry name" value="TMC_dom"/>
</dbReference>
<dbReference type="PANTHER" id="PTHR23302">
    <property type="entry name" value="TRANSMEMBRANE CHANNEL-RELATED"/>
    <property type="match status" value="1"/>
</dbReference>
<organism evidence="8 9">
    <name type="scientific">Cochlearius cochlearius</name>
    <name type="common">Boat-billed heron</name>
    <dbReference type="NCBI Taxonomy" id="110676"/>
    <lineage>
        <taxon>Eukaryota</taxon>
        <taxon>Metazoa</taxon>
        <taxon>Chordata</taxon>
        <taxon>Craniata</taxon>
        <taxon>Vertebrata</taxon>
        <taxon>Euteleostomi</taxon>
        <taxon>Archelosauria</taxon>
        <taxon>Archosauria</taxon>
        <taxon>Dinosauria</taxon>
        <taxon>Saurischia</taxon>
        <taxon>Theropoda</taxon>
        <taxon>Coelurosauria</taxon>
        <taxon>Aves</taxon>
        <taxon>Neognathae</taxon>
        <taxon>Neoaves</taxon>
        <taxon>Aequornithes</taxon>
        <taxon>Pelecaniformes</taxon>
        <taxon>Ardeidae</taxon>
        <taxon>Cochlearius</taxon>
    </lineage>
</organism>
<dbReference type="InterPro" id="IPR038900">
    <property type="entry name" value="TMC"/>
</dbReference>
<feature type="transmembrane region" description="Helical" evidence="6">
    <location>
        <begin position="423"/>
        <end position="440"/>
    </location>
</feature>
<protein>
    <recommendedName>
        <fullName evidence="6">Transmembrane channel-like protein</fullName>
    </recommendedName>
</protein>
<evidence type="ECO:0000313" key="9">
    <source>
        <dbReference type="Proteomes" id="UP000525205"/>
    </source>
</evidence>
<keyword evidence="9" id="KW-1185">Reference proteome</keyword>
<dbReference type="EMBL" id="VWPP01000021">
    <property type="protein sequence ID" value="NXE73163.1"/>
    <property type="molecule type" value="Genomic_DNA"/>
</dbReference>
<feature type="non-terminal residue" evidence="8">
    <location>
        <position position="608"/>
    </location>
</feature>
<evidence type="ECO:0000256" key="5">
    <source>
        <dbReference type="ARBA" id="ARBA00023136"/>
    </source>
</evidence>
<feature type="transmembrane region" description="Helical" evidence="6">
    <location>
        <begin position="107"/>
        <end position="127"/>
    </location>
</feature>
<comment type="subcellular location">
    <subcellularLocation>
        <location evidence="1 6">Membrane</location>
        <topology evidence="1 6">Multi-pass membrane protein</topology>
    </subcellularLocation>
</comment>
<feature type="transmembrane region" description="Helical" evidence="6">
    <location>
        <begin position="365"/>
        <end position="384"/>
    </location>
</feature>
<keyword evidence="3 6" id="KW-0812">Transmembrane</keyword>
<evidence type="ECO:0000256" key="4">
    <source>
        <dbReference type="ARBA" id="ARBA00022989"/>
    </source>
</evidence>
<feature type="domain" description="TMC" evidence="7">
    <location>
        <begin position="390"/>
        <end position="496"/>
    </location>
</feature>
<dbReference type="Pfam" id="PF07810">
    <property type="entry name" value="TMC"/>
    <property type="match status" value="1"/>
</dbReference>
<keyword evidence="4 6" id="KW-1133">Transmembrane helix</keyword>
<feature type="transmembrane region" description="Helical" evidence="6">
    <location>
        <begin position="277"/>
        <end position="301"/>
    </location>
</feature>
<feature type="transmembrane region" description="Helical" evidence="6">
    <location>
        <begin position="399"/>
        <end position="416"/>
    </location>
</feature>
<feature type="transmembrane region" description="Helical" evidence="6">
    <location>
        <begin position="498"/>
        <end position="523"/>
    </location>
</feature>
<evidence type="ECO:0000313" key="8">
    <source>
        <dbReference type="EMBL" id="NXE73163.1"/>
    </source>
</evidence>
<sequence>IWIFHGFYAEEKLVGNLASMSTRERIKAIQKMPETMKKKREIRNKVLKEITKKSRDHGTQRSRHTQYLQGMVVSFRRFGNSLSEYFYLLQLWHKTLKIIGAKFGTSIVSYFIFLKWLLTFNIFSFLINFSFITIPQFVAAEPNNLPFTGLELVTGAGYFQQTVLYYGFYTNATISKIENGLSYNMQLAYIFTVGIYFVICFLILLISMVKSFCRNFINPQTYSGNTSKLLSTWDFNITNEKAVKLKQKNLRRQIKENLIEVNREVLNFSVTERVVRIIIHLVSWVASLGTAVAACAGVYFLSINNLKLFAKEHNNDLESQATMLVLPIVASLLNTFIPFFYSWLGHMERFQTPGYQIYVTMTRNIILKISVVGILCYYWTNIVAASESQCWETLVGQDIYRLVIVDFIFCLLGSFFGEFLRRIIGITVCPSLGLPEFDIGRNVLDLIYAQTLTWIGILFSPLLPGIQMVSFSIVFYVKKVSLMMNCQPPRKVWRTAQMTTSFIFLLFFPSFLGVLSVIGVTVWRLKPSEECGPFRGLSSMYAAVSEWIKVLEDYTASKWVVWIYQNLLTSELFFFILSFLVLIITYLYWQITEGRKTMTTLLHKQIVN</sequence>
<feature type="non-terminal residue" evidence="8">
    <location>
        <position position="1"/>
    </location>
</feature>
<dbReference type="Proteomes" id="UP000525205">
    <property type="component" value="Unassembled WGS sequence"/>
</dbReference>
<evidence type="ECO:0000256" key="6">
    <source>
        <dbReference type="RuleBase" id="RU310713"/>
    </source>
</evidence>
<feature type="transmembrane region" description="Helical" evidence="6">
    <location>
        <begin position="321"/>
        <end position="344"/>
    </location>
</feature>
<dbReference type="PANTHER" id="PTHR23302:SF5">
    <property type="entry name" value="TRANSMEMBRANE CHANNEL-LIKE PROTEIN 5"/>
    <property type="match status" value="1"/>
</dbReference>
<keyword evidence="5 6" id="KW-0472">Membrane</keyword>
<evidence type="ECO:0000256" key="1">
    <source>
        <dbReference type="ARBA" id="ARBA00004141"/>
    </source>
</evidence>
<feature type="transmembrane region" description="Helical" evidence="6">
    <location>
        <begin position="572"/>
        <end position="589"/>
    </location>
</feature>
<dbReference type="GO" id="GO:0008381">
    <property type="term" value="F:mechanosensitive monoatomic ion channel activity"/>
    <property type="evidence" value="ECO:0007669"/>
    <property type="project" value="TreeGrafter"/>
</dbReference>
<name>A0A7K8P1G4_COCCO</name>
<feature type="transmembrane region" description="Helical" evidence="6">
    <location>
        <begin position="187"/>
        <end position="209"/>
    </location>
</feature>
<proteinExistence type="inferred from homology"/>
<feature type="transmembrane region" description="Helical" evidence="6">
    <location>
        <begin position="452"/>
        <end position="477"/>
    </location>
</feature>